<dbReference type="PANTHER" id="PTHR33608">
    <property type="entry name" value="BLL2464 PROTEIN"/>
    <property type="match status" value="1"/>
</dbReference>
<reference evidence="2 3" key="1">
    <citation type="submission" date="2023-11" db="EMBL/GenBank/DDBJ databases">
        <title>Plant-associative lifestyle of Vibrio porteresiae and its evolutionary dynamics.</title>
        <authorList>
            <person name="Rameshkumar N."/>
            <person name="Kirti K."/>
        </authorList>
    </citation>
    <scope>NUCLEOTIDE SEQUENCE [LARGE SCALE GENOMIC DNA]</scope>
    <source>
        <strain evidence="2 3">MSSRF7</strain>
    </source>
</reference>
<gene>
    <name evidence="2" type="ORF">SBX64_19350</name>
</gene>
<protein>
    <submittedName>
        <fullName evidence="2">DUF58 domain-containing protein</fullName>
    </submittedName>
</protein>
<dbReference type="Pfam" id="PF01882">
    <property type="entry name" value="DUF58"/>
    <property type="match status" value="1"/>
</dbReference>
<dbReference type="RefSeq" id="WP_318585695.1">
    <property type="nucleotide sequence ID" value="NZ_JAWRCP010000002.1"/>
</dbReference>
<dbReference type="InterPro" id="IPR002881">
    <property type="entry name" value="DUF58"/>
</dbReference>
<sequence length="315" mass="35798">MGMELPAYSNGVTLCLEELLVYKQHCAAWLPPARSLWSTMSGQYQSRQLGRGMDFSEVRRYQPGDDIRTIDWRVTARTGKTHTKLFSEEREKPVILYIDLSATMHMGSRLLLKSVQAGHMAALLAWMSLAQKDRCGALIDLGHRLIDIKPKSHQPSVLALLQKIIDSHGEQLQFRQTQISSNNAGETVASMSDSLTALNRLSPKGSEVIMISDYTRYHDDLKPQFNQLRRHNQVRLIHIYDPLEQGDTEFRGIEFVADQQQSRWLNFSAKQTRAGIRKAFESQKDRLELLSRSLGIPYTRLSSDSPLLKQLSGSN</sequence>
<feature type="domain" description="DUF58" evidence="1">
    <location>
        <begin position="57"/>
        <end position="283"/>
    </location>
</feature>
<evidence type="ECO:0000313" key="2">
    <source>
        <dbReference type="EMBL" id="MDW6094706.1"/>
    </source>
</evidence>
<name>A0ABU4IZ84_9VIBR</name>
<accession>A0ABU4IZ84</accession>
<dbReference type="PANTHER" id="PTHR33608:SF12">
    <property type="entry name" value="DUF58 DOMAIN-CONTAINING PROTEIN"/>
    <property type="match status" value="1"/>
</dbReference>
<evidence type="ECO:0000259" key="1">
    <source>
        <dbReference type="Pfam" id="PF01882"/>
    </source>
</evidence>
<organism evidence="2 3">
    <name type="scientific">Vibrio rhizosphaerae</name>
    <dbReference type="NCBI Taxonomy" id="398736"/>
    <lineage>
        <taxon>Bacteria</taxon>
        <taxon>Pseudomonadati</taxon>
        <taxon>Pseudomonadota</taxon>
        <taxon>Gammaproteobacteria</taxon>
        <taxon>Vibrionales</taxon>
        <taxon>Vibrionaceae</taxon>
        <taxon>Vibrio</taxon>
    </lineage>
</organism>
<comment type="caution">
    <text evidence="2">The sequence shown here is derived from an EMBL/GenBank/DDBJ whole genome shotgun (WGS) entry which is preliminary data.</text>
</comment>
<proteinExistence type="predicted"/>
<dbReference type="Proteomes" id="UP001279860">
    <property type="component" value="Unassembled WGS sequence"/>
</dbReference>
<evidence type="ECO:0000313" key="3">
    <source>
        <dbReference type="Proteomes" id="UP001279860"/>
    </source>
</evidence>
<dbReference type="EMBL" id="JAWRCP010000002">
    <property type="protein sequence ID" value="MDW6094706.1"/>
    <property type="molecule type" value="Genomic_DNA"/>
</dbReference>
<keyword evidence="3" id="KW-1185">Reference proteome</keyword>